<dbReference type="PROSITE" id="PS00107">
    <property type="entry name" value="PROTEIN_KINASE_ATP"/>
    <property type="match status" value="1"/>
</dbReference>
<keyword evidence="3" id="KW-0067">ATP-binding</keyword>
<evidence type="ECO:0000256" key="2">
    <source>
        <dbReference type="ARBA" id="ARBA00022741"/>
    </source>
</evidence>
<dbReference type="InterPro" id="IPR011009">
    <property type="entry name" value="Kinase-like_dom_sf"/>
</dbReference>
<dbReference type="AlphaFoldDB" id="A0A6C0ILP0"/>
<dbReference type="GO" id="GO:0004674">
    <property type="term" value="F:protein serine/threonine kinase activity"/>
    <property type="evidence" value="ECO:0007669"/>
    <property type="project" value="UniProtKB-EC"/>
</dbReference>
<dbReference type="CDD" id="cd14016">
    <property type="entry name" value="STKc_CK1"/>
    <property type="match status" value="1"/>
</dbReference>
<dbReference type="GO" id="GO:0005524">
    <property type="term" value="F:ATP binding"/>
    <property type="evidence" value="ECO:0007669"/>
    <property type="project" value="UniProtKB-KW"/>
</dbReference>
<organism evidence="5">
    <name type="scientific">viral metagenome</name>
    <dbReference type="NCBI Taxonomy" id="1070528"/>
    <lineage>
        <taxon>unclassified sequences</taxon>
        <taxon>metagenomes</taxon>
        <taxon>organismal metagenomes</taxon>
    </lineage>
</organism>
<evidence type="ECO:0000259" key="4">
    <source>
        <dbReference type="PROSITE" id="PS50011"/>
    </source>
</evidence>
<dbReference type="InterPro" id="IPR000719">
    <property type="entry name" value="Prot_kinase_dom"/>
</dbReference>
<dbReference type="PROSITE" id="PS50011">
    <property type="entry name" value="PROTEIN_KINASE_DOM"/>
    <property type="match status" value="1"/>
</dbReference>
<feature type="domain" description="Protein kinase" evidence="4">
    <location>
        <begin position="10"/>
        <end position="278"/>
    </location>
</feature>
<dbReference type="InterPro" id="IPR008271">
    <property type="entry name" value="Ser/Thr_kinase_AS"/>
</dbReference>
<dbReference type="SMART" id="SM00220">
    <property type="entry name" value="S_TKc"/>
    <property type="match status" value="1"/>
</dbReference>
<evidence type="ECO:0000256" key="1">
    <source>
        <dbReference type="ARBA" id="ARBA00012513"/>
    </source>
</evidence>
<proteinExistence type="predicted"/>
<protein>
    <recommendedName>
        <fullName evidence="1">non-specific serine/threonine protein kinase</fullName>
        <ecNumber evidence="1">2.7.11.1</ecNumber>
    </recommendedName>
</protein>
<keyword evidence="2" id="KW-0547">Nucleotide-binding</keyword>
<dbReference type="Pfam" id="PF00069">
    <property type="entry name" value="Pkinase"/>
    <property type="match status" value="1"/>
</dbReference>
<dbReference type="SUPFAM" id="SSF56112">
    <property type="entry name" value="Protein kinase-like (PK-like)"/>
    <property type="match status" value="1"/>
</dbReference>
<accession>A0A6C0ILP0</accession>
<dbReference type="InterPro" id="IPR050235">
    <property type="entry name" value="CK1_Ser-Thr_kinase"/>
</dbReference>
<dbReference type="InterPro" id="IPR017441">
    <property type="entry name" value="Protein_kinase_ATP_BS"/>
</dbReference>
<dbReference type="PANTHER" id="PTHR11909">
    <property type="entry name" value="CASEIN KINASE-RELATED"/>
    <property type="match status" value="1"/>
</dbReference>
<dbReference type="EMBL" id="MN740215">
    <property type="protein sequence ID" value="QHT94108.1"/>
    <property type="molecule type" value="Genomic_DNA"/>
</dbReference>
<evidence type="ECO:0000256" key="3">
    <source>
        <dbReference type="ARBA" id="ARBA00022840"/>
    </source>
</evidence>
<dbReference type="Gene3D" id="1.10.510.10">
    <property type="entry name" value="Transferase(Phosphotransferase) domain 1"/>
    <property type="match status" value="1"/>
</dbReference>
<sequence>MEYILVNHKYNVLKQIGEGNFGKIFKGENIRTNELVAIKVEPIQDNYKMLKNEAIIYQHLLHSYGMPTLKWFGKDELNYYLVITLLGKSLEHYIQQKGKFSIKLTLQIGVQVINLLKTIHDKGLIHRDIKPENFLFGNDEESKQLYIIDFGLSKTYINYETNSHIKMINSHNIIGTPSYVSLNGHKLLELSRRDDLESLGYMLIYLFCGKLKWQKVNIYENFEKANTLIMKTKMNLRKLYDLPDILYNYFDYVRNLEFQEMPDYLLLIKMFQEHLENL</sequence>
<reference evidence="5" key="1">
    <citation type="journal article" date="2020" name="Nature">
        <title>Giant virus diversity and host interactions through global metagenomics.</title>
        <authorList>
            <person name="Schulz F."/>
            <person name="Roux S."/>
            <person name="Paez-Espino D."/>
            <person name="Jungbluth S."/>
            <person name="Walsh D.A."/>
            <person name="Denef V.J."/>
            <person name="McMahon K.D."/>
            <person name="Konstantinidis K.T."/>
            <person name="Eloe-Fadrosh E.A."/>
            <person name="Kyrpides N.C."/>
            <person name="Woyke T."/>
        </authorList>
    </citation>
    <scope>NUCLEOTIDE SEQUENCE</scope>
    <source>
        <strain evidence="5">GVMAG-M-3300024258-14</strain>
    </source>
</reference>
<name>A0A6C0ILP0_9ZZZZ</name>
<dbReference type="EC" id="2.7.11.1" evidence="1"/>
<evidence type="ECO:0000313" key="5">
    <source>
        <dbReference type="EMBL" id="QHT94108.1"/>
    </source>
</evidence>
<dbReference type="PROSITE" id="PS00108">
    <property type="entry name" value="PROTEIN_KINASE_ST"/>
    <property type="match status" value="1"/>
</dbReference>